<comment type="caution">
    <text evidence="1">The sequence shown here is derived from an EMBL/GenBank/DDBJ whole genome shotgun (WGS) entry which is preliminary data.</text>
</comment>
<accession>A0A2A2EVT5</accession>
<dbReference type="NCBIfam" id="TIGR01509">
    <property type="entry name" value="HAD-SF-IA-v3"/>
    <property type="match status" value="1"/>
</dbReference>
<dbReference type="GO" id="GO:0050308">
    <property type="term" value="F:sugar-phosphatase activity"/>
    <property type="evidence" value="ECO:0007669"/>
    <property type="project" value="TreeGrafter"/>
</dbReference>
<dbReference type="RefSeq" id="WP_095620861.1">
    <property type="nucleotide sequence ID" value="NZ_NSKB01000004.1"/>
</dbReference>
<dbReference type="PANTHER" id="PTHR43481:SF4">
    <property type="entry name" value="GLYCEROL-1-PHOSPHATE PHOSPHOHYDROLASE 1-RELATED"/>
    <property type="match status" value="1"/>
</dbReference>
<organism evidence="1 2">
    <name type="scientific">Halomonas salipaludis</name>
    <dbReference type="NCBI Taxonomy" id="2032625"/>
    <lineage>
        <taxon>Bacteria</taxon>
        <taxon>Pseudomonadati</taxon>
        <taxon>Pseudomonadota</taxon>
        <taxon>Gammaproteobacteria</taxon>
        <taxon>Oceanospirillales</taxon>
        <taxon>Halomonadaceae</taxon>
        <taxon>Halomonas</taxon>
    </lineage>
</organism>
<dbReference type="SFLD" id="SFLDG01129">
    <property type="entry name" value="C1.5:_HAD__Beta-PGM__Phosphata"/>
    <property type="match status" value="1"/>
</dbReference>
<dbReference type="SUPFAM" id="SSF56784">
    <property type="entry name" value="HAD-like"/>
    <property type="match status" value="1"/>
</dbReference>
<dbReference type="OrthoDB" id="9782449at2"/>
<dbReference type="InterPro" id="IPR036412">
    <property type="entry name" value="HAD-like_sf"/>
</dbReference>
<evidence type="ECO:0000313" key="2">
    <source>
        <dbReference type="Proteomes" id="UP000217771"/>
    </source>
</evidence>
<keyword evidence="2" id="KW-1185">Reference proteome</keyword>
<reference evidence="1 2" key="1">
    <citation type="submission" date="2017-08" db="EMBL/GenBank/DDBJ databases">
        <title>Halomonas alkalisoli sp. nov., isolated from saline alkaline soil.</title>
        <authorList>
            <person name="Wang D."/>
            <person name="Zhang G."/>
        </authorList>
    </citation>
    <scope>NUCLEOTIDE SEQUENCE [LARGE SCALE GENOMIC DNA]</scope>
    <source>
        <strain evidence="1 2">WRN001</strain>
    </source>
</reference>
<evidence type="ECO:0000313" key="1">
    <source>
        <dbReference type="EMBL" id="PAU76467.1"/>
    </source>
</evidence>
<dbReference type="InterPro" id="IPR006439">
    <property type="entry name" value="HAD-SF_hydro_IA"/>
</dbReference>
<evidence type="ECO:0008006" key="3">
    <source>
        <dbReference type="Google" id="ProtNLM"/>
    </source>
</evidence>
<protein>
    <recommendedName>
        <fullName evidence="3">HAD family phosphatase</fullName>
    </recommendedName>
</protein>
<dbReference type="PANTHER" id="PTHR43481">
    <property type="entry name" value="FRUCTOSE-1-PHOSPHATE PHOSPHATASE"/>
    <property type="match status" value="1"/>
</dbReference>
<dbReference type="SFLD" id="SFLDS00003">
    <property type="entry name" value="Haloacid_Dehalogenase"/>
    <property type="match status" value="1"/>
</dbReference>
<dbReference type="InterPro" id="IPR023214">
    <property type="entry name" value="HAD_sf"/>
</dbReference>
<dbReference type="InterPro" id="IPR023198">
    <property type="entry name" value="PGP-like_dom2"/>
</dbReference>
<name>A0A2A2EVT5_9GAMM</name>
<dbReference type="EMBL" id="NSKB01000004">
    <property type="protein sequence ID" value="PAU76467.1"/>
    <property type="molecule type" value="Genomic_DNA"/>
</dbReference>
<dbReference type="Proteomes" id="UP000217771">
    <property type="component" value="Unassembled WGS sequence"/>
</dbReference>
<sequence length="224" mass="23868">MASLRGILFDHDGTLVDSEMTHFEMWETILGEYGVQLTQACYQLHYAGIPTSANASDMVARFAMPVSAGQLVAAKEALNRDFLAQRAFPLRAGAYDAVTGSRAAGLQTAIVTGAGRAGVDMTLKSYALSDHIDDVVSGDDVLLSKPAPDCYQLALQRLGLPAEQCVAVEDTEHGVAAATAAGITCLAVPTAMSTHHDFSRAVGIFETLDAAIEWVMSEYRLCRP</sequence>
<dbReference type="AlphaFoldDB" id="A0A2A2EVT5"/>
<dbReference type="Pfam" id="PF13419">
    <property type="entry name" value="HAD_2"/>
    <property type="match status" value="1"/>
</dbReference>
<proteinExistence type="predicted"/>
<dbReference type="PRINTS" id="PR00413">
    <property type="entry name" value="HADHALOGNASE"/>
</dbReference>
<gene>
    <name evidence="1" type="ORF">CK498_10660</name>
</gene>
<dbReference type="InterPro" id="IPR051806">
    <property type="entry name" value="HAD-like_SPP"/>
</dbReference>
<dbReference type="Gene3D" id="3.40.50.1000">
    <property type="entry name" value="HAD superfamily/HAD-like"/>
    <property type="match status" value="1"/>
</dbReference>
<dbReference type="InterPro" id="IPR041492">
    <property type="entry name" value="HAD_2"/>
</dbReference>
<dbReference type="Gene3D" id="1.10.150.240">
    <property type="entry name" value="Putative phosphatase, domain 2"/>
    <property type="match status" value="1"/>
</dbReference>